<keyword evidence="1" id="KW-0238">DNA-binding</keyword>
<dbReference type="GO" id="GO:0003677">
    <property type="term" value="F:DNA binding"/>
    <property type="evidence" value="ECO:0007669"/>
    <property type="project" value="UniProtKB-KW"/>
</dbReference>
<protein>
    <submittedName>
        <fullName evidence="1">Putative DNA-binding protein ESCAROLA</fullName>
    </submittedName>
</protein>
<accession>A0A2P2K798</accession>
<organism evidence="1">
    <name type="scientific">Rhizophora mucronata</name>
    <name type="common">Asiatic mangrove</name>
    <dbReference type="NCBI Taxonomy" id="61149"/>
    <lineage>
        <taxon>Eukaryota</taxon>
        <taxon>Viridiplantae</taxon>
        <taxon>Streptophyta</taxon>
        <taxon>Embryophyta</taxon>
        <taxon>Tracheophyta</taxon>
        <taxon>Spermatophyta</taxon>
        <taxon>Magnoliopsida</taxon>
        <taxon>eudicotyledons</taxon>
        <taxon>Gunneridae</taxon>
        <taxon>Pentapetalae</taxon>
        <taxon>rosids</taxon>
        <taxon>fabids</taxon>
        <taxon>Malpighiales</taxon>
        <taxon>Rhizophoraceae</taxon>
        <taxon>Rhizophora</taxon>
    </lineage>
</organism>
<reference evidence="1" key="1">
    <citation type="submission" date="2018-02" db="EMBL/GenBank/DDBJ databases">
        <title>Rhizophora mucronata_Transcriptome.</title>
        <authorList>
            <person name="Meera S.P."/>
            <person name="Sreeshan A."/>
            <person name="Augustine A."/>
        </authorList>
    </citation>
    <scope>NUCLEOTIDE SEQUENCE</scope>
    <source>
        <tissue evidence="1">Leaf</tissue>
    </source>
</reference>
<dbReference type="AlphaFoldDB" id="A0A2P2K798"/>
<proteinExistence type="predicted"/>
<dbReference type="EMBL" id="GGEC01021098">
    <property type="protein sequence ID" value="MBX01582.1"/>
    <property type="molecule type" value="Transcribed_RNA"/>
</dbReference>
<evidence type="ECO:0000313" key="1">
    <source>
        <dbReference type="EMBL" id="MBX01582.1"/>
    </source>
</evidence>
<sequence length="54" mass="6430">MQEYLSSHNRRWFWHLHQSSSHVVEASLASHGVELYKDFQMVMATCPLNYHLLN</sequence>
<name>A0A2P2K798_RHIMU</name>